<feature type="compositionally biased region" description="Polar residues" evidence="5">
    <location>
        <begin position="130"/>
        <end position="142"/>
    </location>
</feature>
<keyword evidence="2" id="KW-0227">DNA damage</keyword>
<dbReference type="GO" id="GO:0005634">
    <property type="term" value="C:nucleus"/>
    <property type="evidence" value="ECO:0007669"/>
    <property type="project" value="UniProtKB-SubCell"/>
</dbReference>
<dbReference type="EnsemblFungi" id="EJT77427">
    <property type="protein sequence ID" value="EJT77427"/>
    <property type="gene ID" value="GGTG_07339"/>
</dbReference>
<keyword evidence="3" id="KW-0234">DNA repair</keyword>
<feature type="compositionally biased region" description="Polar residues" evidence="5">
    <location>
        <begin position="284"/>
        <end position="293"/>
    </location>
</feature>
<feature type="domain" description="Chromatin assembly factor 1 subunit Cac1-like C-terminal" evidence="7">
    <location>
        <begin position="628"/>
        <end position="681"/>
    </location>
</feature>
<reference evidence="9" key="4">
    <citation type="journal article" date="2015" name="G3 (Bethesda)">
        <title>Genome sequences of three phytopathogenic species of the Magnaporthaceae family of fungi.</title>
        <authorList>
            <person name="Okagaki L.H."/>
            <person name="Nunes C.C."/>
            <person name="Sailsbery J."/>
            <person name="Clay B."/>
            <person name="Brown D."/>
            <person name="John T."/>
            <person name="Oh Y."/>
            <person name="Young N."/>
            <person name="Fitzgerald M."/>
            <person name="Haas B.J."/>
            <person name="Zeng Q."/>
            <person name="Young S."/>
            <person name="Adiconis X."/>
            <person name="Fan L."/>
            <person name="Levin J.Z."/>
            <person name="Mitchell T.K."/>
            <person name="Okubara P.A."/>
            <person name="Farman M.L."/>
            <person name="Kohn L.M."/>
            <person name="Birren B."/>
            <person name="Ma L.-J."/>
            <person name="Dean R.A."/>
        </authorList>
    </citation>
    <scope>NUCLEOTIDE SEQUENCE</scope>
    <source>
        <strain evidence="9">R3-111a-1</strain>
    </source>
</reference>
<evidence type="ECO:0000256" key="2">
    <source>
        <dbReference type="ARBA" id="ARBA00022763"/>
    </source>
</evidence>
<dbReference type="AlphaFoldDB" id="J3P1E2"/>
<dbReference type="GeneID" id="20347797"/>
<reference evidence="8" key="3">
    <citation type="submission" date="2010-09" db="EMBL/GenBank/DDBJ databases">
        <title>Annotation of Gaeumannomyces graminis var. tritici R3-111a-1.</title>
        <authorList>
            <consortium name="The Broad Institute Genome Sequencing Platform"/>
            <person name="Ma L.-J."/>
            <person name="Dead R."/>
            <person name="Young S.K."/>
            <person name="Zeng Q."/>
            <person name="Gargeya S."/>
            <person name="Fitzgerald M."/>
            <person name="Haas B."/>
            <person name="Abouelleil A."/>
            <person name="Alvarado L."/>
            <person name="Arachchi H.M."/>
            <person name="Berlin A."/>
            <person name="Brown A."/>
            <person name="Chapman S.B."/>
            <person name="Chen Z."/>
            <person name="Dunbar C."/>
            <person name="Freedman E."/>
            <person name="Gearin G."/>
            <person name="Gellesch M."/>
            <person name="Goldberg J."/>
            <person name="Griggs A."/>
            <person name="Gujja S."/>
            <person name="Heiman D."/>
            <person name="Howarth C."/>
            <person name="Larson L."/>
            <person name="Lui A."/>
            <person name="MacDonald P.J.P."/>
            <person name="Mehta T."/>
            <person name="Montmayeur A."/>
            <person name="Murphy C."/>
            <person name="Neiman D."/>
            <person name="Pearson M."/>
            <person name="Priest M."/>
            <person name="Roberts A."/>
            <person name="Saif S."/>
            <person name="Shea T."/>
            <person name="Shenoy N."/>
            <person name="Sisk P."/>
            <person name="Stolte C."/>
            <person name="Sykes S."/>
            <person name="Yandava C."/>
            <person name="Wortman J."/>
            <person name="Nusbaum C."/>
            <person name="Birren B."/>
        </authorList>
    </citation>
    <scope>NUCLEOTIDE SEQUENCE</scope>
    <source>
        <strain evidence="8">R3-111a-1</strain>
    </source>
</reference>
<feature type="domain" description="Chromatin assembly factor 1 subunit A dimerization" evidence="6">
    <location>
        <begin position="422"/>
        <end position="498"/>
    </location>
</feature>
<evidence type="ECO:0000256" key="1">
    <source>
        <dbReference type="ARBA" id="ARBA00004123"/>
    </source>
</evidence>
<keyword evidence="10" id="KW-1185">Reference proteome</keyword>
<feature type="region of interest" description="Disordered" evidence="5">
    <location>
        <begin position="470"/>
        <end position="499"/>
    </location>
</feature>
<dbReference type="PANTHER" id="PTHR15272:SF0">
    <property type="entry name" value="CHROMATIN ASSEMBLY FACTOR 1 SUBUNIT A"/>
    <property type="match status" value="1"/>
</dbReference>
<feature type="compositionally biased region" description="Pro residues" evidence="5">
    <location>
        <begin position="82"/>
        <end position="93"/>
    </location>
</feature>
<dbReference type="InterPro" id="IPR022043">
    <property type="entry name" value="CAF1A_DD"/>
</dbReference>
<evidence type="ECO:0000313" key="8">
    <source>
        <dbReference type="EMBL" id="EJT77427.1"/>
    </source>
</evidence>
<dbReference type="GO" id="GO:0006281">
    <property type="term" value="P:DNA repair"/>
    <property type="evidence" value="ECO:0007669"/>
    <property type="project" value="UniProtKB-KW"/>
</dbReference>
<evidence type="ECO:0000256" key="4">
    <source>
        <dbReference type="ARBA" id="ARBA00023242"/>
    </source>
</evidence>
<dbReference type="PANTHER" id="PTHR15272">
    <property type="entry name" value="CHROMATIN ASSEMBLY FACTOR 1 SUBUNIT A CAF-1 SUBUNIT A"/>
    <property type="match status" value="1"/>
</dbReference>
<reference evidence="10" key="1">
    <citation type="submission" date="2010-07" db="EMBL/GenBank/DDBJ databases">
        <title>The genome sequence of Gaeumannomyces graminis var. tritici strain R3-111a-1.</title>
        <authorList>
            <consortium name="The Broad Institute Genome Sequencing Platform"/>
            <person name="Ma L.-J."/>
            <person name="Dead R."/>
            <person name="Young S."/>
            <person name="Zeng Q."/>
            <person name="Koehrsen M."/>
            <person name="Alvarado L."/>
            <person name="Berlin A."/>
            <person name="Chapman S.B."/>
            <person name="Chen Z."/>
            <person name="Freedman E."/>
            <person name="Gellesch M."/>
            <person name="Goldberg J."/>
            <person name="Griggs A."/>
            <person name="Gujja S."/>
            <person name="Heilman E.R."/>
            <person name="Heiman D."/>
            <person name="Hepburn T."/>
            <person name="Howarth C."/>
            <person name="Jen D."/>
            <person name="Larson L."/>
            <person name="Mehta T."/>
            <person name="Neiman D."/>
            <person name="Pearson M."/>
            <person name="Roberts A."/>
            <person name="Saif S."/>
            <person name="Shea T."/>
            <person name="Shenoy N."/>
            <person name="Sisk P."/>
            <person name="Stolte C."/>
            <person name="Sykes S."/>
            <person name="Walk T."/>
            <person name="White J."/>
            <person name="Yandava C."/>
            <person name="Haas B."/>
            <person name="Nusbaum C."/>
            <person name="Birren B."/>
        </authorList>
    </citation>
    <scope>NUCLEOTIDE SEQUENCE [LARGE SCALE GENOMIC DNA]</scope>
    <source>
        <strain evidence="10">R3-111a-1</strain>
    </source>
</reference>
<reference evidence="8" key="2">
    <citation type="submission" date="2010-07" db="EMBL/GenBank/DDBJ databases">
        <authorList>
            <consortium name="The Broad Institute Genome Sequencing Platform"/>
            <consortium name="Broad Institute Genome Sequencing Center for Infectious Disease"/>
            <person name="Ma L.-J."/>
            <person name="Dead R."/>
            <person name="Young S."/>
            <person name="Zeng Q."/>
            <person name="Koehrsen M."/>
            <person name="Alvarado L."/>
            <person name="Berlin A."/>
            <person name="Chapman S.B."/>
            <person name="Chen Z."/>
            <person name="Freedman E."/>
            <person name="Gellesch M."/>
            <person name="Goldberg J."/>
            <person name="Griggs A."/>
            <person name="Gujja S."/>
            <person name="Heilman E.R."/>
            <person name="Heiman D."/>
            <person name="Hepburn T."/>
            <person name="Howarth C."/>
            <person name="Jen D."/>
            <person name="Larson L."/>
            <person name="Mehta T."/>
            <person name="Neiman D."/>
            <person name="Pearson M."/>
            <person name="Roberts A."/>
            <person name="Saif S."/>
            <person name="Shea T."/>
            <person name="Shenoy N."/>
            <person name="Sisk P."/>
            <person name="Stolte C."/>
            <person name="Sykes S."/>
            <person name="Walk T."/>
            <person name="White J."/>
            <person name="Yandava C."/>
            <person name="Haas B."/>
            <person name="Nusbaum C."/>
            <person name="Birren B."/>
        </authorList>
    </citation>
    <scope>NUCLEOTIDE SEQUENCE</scope>
    <source>
        <strain evidence="8">R3-111a-1</strain>
    </source>
</reference>
<name>J3P1E2_GAET3</name>
<keyword evidence="4" id="KW-0539">Nucleus</keyword>
<dbReference type="OrthoDB" id="79480at2759"/>
<dbReference type="HOGENOM" id="CLU_013392_3_0_1"/>
<dbReference type="Pfam" id="PF21796">
    <property type="entry name" value="Cac1_C"/>
    <property type="match status" value="1"/>
</dbReference>
<evidence type="ECO:0000256" key="5">
    <source>
        <dbReference type="SAM" id="MobiDB-lite"/>
    </source>
</evidence>
<dbReference type="RefSeq" id="XP_009223427.1">
    <property type="nucleotide sequence ID" value="XM_009225163.1"/>
</dbReference>
<gene>
    <name evidence="9" type="primary">20347797</name>
    <name evidence="8" type="ORF">GGTG_07339</name>
</gene>
<evidence type="ECO:0008006" key="11">
    <source>
        <dbReference type="Google" id="ProtNLM"/>
    </source>
</evidence>
<protein>
    <recommendedName>
        <fullName evidence="11">Chromatin assembly factor 1 subunit A</fullName>
    </recommendedName>
</protein>
<organism evidence="8">
    <name type="scientific">Gaeumannomyces tritici (strain R3-111a-1)</name>
    <name type="common">Wheat and barley take-all root rot fungus</name>
    <name type="synonym">Gaeumannomyces graminis var. tritici</name>
    <dbReference type="NCBI Taxonomy" id="644352"/>
    <lineage>
        <taxon>Eukaryota</taxon>
        <taxon>Fungi</taxon>
        <taxon>Dikarya</taxon>
        <taxon>Ascomycota</taxon>
        <taxon>Pezizomycotina</taxon>
        <taxon>Sordariomycetes</taxon>
        <taxon>Sordariomycetidae</taxon>
        <taxon>Magnaporthales</taxon>
        <taxon>Magnaporthaceae</taxon>
        <taxon>Gaeumannomyces</taxon>
    </lineage>
</organism>
<dbReference type="Proteomes" id="UP000006039">
    <property type="component" value="Unassembled WGS sequence"/>
</dbReference>
<evidence type="ECO:0000259" key="7">
    <source>
        <dbReference type="Pfam" id="PF21796"/>
    </source>
</evidence>
<comment type="subcellular location">
    <subcellularLocation>
        <location evidence="1">Nucleus</location>
    </subcellularLocation>
</comment>
<evidence type="ECO:0000313" key="9">
    <source>
        <dbReference type="EnsemblFungi" id="EJT77427"/>
    </source>
</evidence>
<feature type="region of interest" description="Disordered" evidence="5">
    <location>
        <begin position="70"/>
        <end position="293"/>
    </location>
</feature>
<dbReference type="GO" id="GO:0033186">
    <property type="term" value="C:CAF-1 complex"/>
    <property type="evidence" value="ECO:0007669"/>
    <property type="project" value="TreeGrafter"/>
</dbReference>
<sequence>MPLLDVPANVAALDSPSRKRTHEDFAGIKCHDMVQSKLSFAGAAVRSQNQPTDAPTLEVKPSIDVIVCQPDATAAVDSPSPNQTPPRSKPTPPTSSTLPPSTTMASVAATAPASQGATITIATAASESTHPTSPSKTLAPPSTSEPPAKRKRLSPSEREEKAKAEELKRQQKEQERVAKAAEKAKLEEEKKAKAEEARRKKEEKDEENKKKLEEKERKRREKEEEQRKLQEAKDKKDQSQMKLGAFFRKAPSTPSKPGALPFKASASGTTGSPSKAALKMESGGDSSALSTADSDGLAEYRKIFKPFFVKENVRLARNAFELDEPARLAKTKTLDSFVSGKATTDIPRFTGAASVDYFCLPALPKPRGRPYPSVRKIMSILSDASAGSSAAPINLDSDPKTQQAHSLATNSARELLKEVPLKYLFFFQDVRPAYCGTVSSTPPSSHNLHKLARNPISRDVLPLQYDYDSEAEWVDDGDGEDIDDLDDDDEDHGDEDEDMADFLDDSEDVIKRPVFASGMEPESSGLCFEDNKRLGPSDQMYKFRMEFILDLDRHHSVDPFATHYWEPEVKPASAPTTLHPSTAGSMKPPALVSSTPANPANAFMAISQGAAASTGKKLLLVPPDTVDAFKRAILKYPKLSKIGLVEILSSEFDKCTKAQVKNSVETMAERSGSGQDKLWRLKPEFAL</sequence>
<dbReference type="STRING" id="644352.J3P1E2"/>
<evidence type="ECO:0000313" key="10">
    <source>
        <dbReference type="Proteomes" id="UP000006039"/>
    </source>
</evidence>
<feature type="compositionally biased region" description="Basic and acidic residues" evidence="5">
    <location>
        <begin position="154"/>
        <end position="239"/>
    </location>
</feature>
<dbReference type="InterPro" id="IPR048800">
    <property type="entry name" value="Cac1-like_C"/>
</dbReference>
<accession>J3P1E2</accession>
<dbReference type="EMBL" id="GL385397">
    <property type="protein sequence ID" value="EJT77427.1"/>
    <property type="molecule type" value="Genomic_DNA"/>
</dbReference>
<reference evidence="9" key="5">
    <citation type="submission" date="2018-04" db="UniProtKB">
        <authorList>
            <consortium name="EnsemblFungi"/>
        </authorList>
    </citation>
    <scope>IDENTIFICATION</scope>
    <source>
        <strain evidence="9">R3-111a-1</strain>
    </source>
</reference>
<evidence type="ECO:0000256" key="3">
    <source>
        <dbReference type="ARBA" id="ARBA00023204"/>
    </source>
</evidence>
<dbReference type="Pfam" id="PF12253">
    <property type="entry name" value="CAF1A_dimeriz"/>
    <property type="match status" value="1"/>
</dbReference>
<dbReference type="VEuPathDB" id="FungiDB:GGTG_07339"/>
<dbReference type="eggNOG" id="KOG4364">
    <property type="taxonomic scope" value="Eukaryota"/>
</dbReference>
<proteinExistence type="predicted"/>
<feature type="compositionally biased region" description="Low complexity" evidence="5">
    <location>
        <begin position="94"/>
        <end position="103"/>
    </location>
</feature>
<dbReference type="GO" id="GO:0006334">
    <property type="term" value="P:nucleosome assembly"/>
    <property type="evidence" value="ECO:0007669"/>
    <property type="project" value="TreeGrafter"/>
</dbReference>
<evidence type="ECO:0000259" key="6">
    <source>
        <dbReference type="Pfam" id="PF12253"/>
    </source>
</evidence>
<feature type="compositionally biased region" description="Low complexity" evidence="5">
    <location>
        <begin position="117"/>
        <end position="129"/>
    </location>
</feature>